<keyword evidence="2" id="KW-1185">Reference proteome</keyword>
<dbReference type="Gene3D" id="1.20.930.20">
    <property type="entry name" value="Adaptor protein Cbl, N-terminal domain"/>
    <property type="match status" value="1"/>
</dbReference>
<proteinExistence type="predicted"/>
<dbReference type="InParanoid" id="K5X912"/>
<dbReference type="EMBL" id="JH971385">
    <property type="protein sequence ID" value="EKM84426.1"/>
    <property type="molecule type" value="Genomic_DNA"/>
</dbReference>
<dbReference type="InterPro" id="IPR059179">
    <property type="entry name" value="MLKL-like_MCAfunc"/>
</dbReference>
<reference evidence="2" key="1">
    <citation type="journal article" date="2012" name="Proc. Natl. Acad. Sci. U.S.A.">
        <title>Genome sequence of the button mushroom Agaricus bisporus reveals mechanisms governing adaptation to a humic-rich ecological niche.</title>
        <authorList>
            <person name="Morin E."/>
            <person name="Kohler A."/>
            <person name="Baker A.R."/>
            <person name="Foulongne-Oriol M."/>
            <person name="Lombard V."/>
            <person name="Nagy L.G."/>
            <person name="Ohm R.A."/>
            <person name="Patyshakuliyeva A."/>
            <person name="Brun A."/>
            <person name="Aerts A.L."/>
            <person name="Bailey A.M."/>
            <person name="Billette C."/>
            <person name="Coutinho P.M."/>
            <person name="Deakin G."/>
            <person name="Doddapaneni H."/>
            <person name="Floudas D."/>
            <person name="Grimwood J."/>
            <person name="Hilden K."/>
            <person name="Kuees U."/>
            <person name="LaButti K.M."/>
            <person name="Lapidus A."/>
            <person name="Lindquist E.A."/>
            <person name="Lucas S.M."/>
            <person name="Murat C."/>
            <person name="Riley R.W."/>
            <person name="Salamov A.A."/>
            <person name="Schmutz J."/>
            <person name="Subramanian V."/>
            <person name="Woesten H.A.B."/>
            <person name="Xu J."/>
            <person name="Eastwood D.C."/>
            <person name="Foster G.D."/>
            <person name="Sonnenberg A.S."/>
            <person name="Cullen D."/>
            <person name="de Vries R.P."/>
            <person name="Lundell T."/>
            <person name="Hibbett D.S."/>
            <person name="Henrissat B."/>
            <person name="Burton K.S."/>
            <person name="Kerrigan R.W."/>
            <person name="Challen M.P."/>
            <person name="Grigoriev I.V."/>
            <person name="Martin F."/>
        </authorList>
    </citation>
    <scope>NUCLEOTIDE SEQUENCE [LARGE SCALE GENOMIC DNA]</scope>
    <source>
        <strain evidence="2">JB137-S8 / ATCC MYA-4627 / FGSC 10392</strain>
    </source>
</reference>
<dbReference type="OMA" id="NAYSHTE"/>
<organism evidence="1 2">
    <name type="scientific">Agaricus bisporus var. burnettii (strain JB137-S8 / ATCC MYA-4627 / FGSC 10392)</name>
    <name type="common">White button mushroom</name>
    <dbReference type="NCBI Taxonomy" id="597362"/>
    <lineage>
        <taxon>Eukaryota</taxon>
        <taxon>Fungi</taxon>
        <taxon>Dikarya</taxon>
        <taxon>Basidiomycota</taxon>
        <taxon>Agaricomycotina</taxon>
        <taxon>Agaricomycetes</taxon>
        <taxon>Agaricomycetidae</taxon>
        <taxon>Agaricales</taxon>
        <taxon>Agaricineae</taxon>
        <taxon>Agaricaceae</taxon>
        <taxon>Agaricus</taxon>
    </lineage>
</organism>
<dbReference type="RefSeq" id="XP_007325324.1">
    <property type="nucleotide sequence ID" value="XM_007325262.1"/>
</dbReference>
<dbReference type="GO" id="GO:0007166">
    <property type="term" value="P:cell surface receptor signaling pathway"/>
    <property type="evidence" value="ECO:0007669"/>
    <property type="project" value="InterPro"/>
</dbReference>
<accession>K5X912</accession>
<sequence>MGKAAAATELVSVQTLTLLKCASSFVSVPGVGAAAEAALSILALAQTVKSNKADFQGLGEKACLIMATVIQKVNAAEQPNSQVNMTSLQKECNDMRHTMEDIKKTVKKHVEERKRFVLVQRVLYSQADQDVIKGCKETLQTALDLFNVQSHIEVRQGVDDANKKLDHLVENGAGGGGGAGATTINQYTGGNAYSHTEDNSIRVTGAGNSVNISKGAPSPVYYQQGPYY</sequence>
<dbReference type="KEGG" id="abp:AGABI1DRAFT82085"/>
<dbReference type="GeneID" id="18831803"/>
<name>K5X912_AGABU</name>
<protein>
    <submittedName>
        <fullName evidence="1">Uncharacterized protein</fullName>
    </submittedName>
</protein>
<dbReference type="OrthoDB" id="192148at2759"/>
<dbReference type="HOGENOM" id="CLU_1229621_0_0_1"/>
<dbReference type="Proteomes" id="UP000008493">
    <property type="component" value="Unassembled WGS sequence"/>
</dbReference>
<dbReference type="InterPro" id="IPR036537">
    <property type="entry name" value="Adaptor_Cbl_N_dom_sf"/>
</dbReference>
<dbReference type="CDD" id="cd21037">
    <property type="entry name" value="MLKL_NTD"/>
    <property type="match status" value="1"/>
</dbReference>
<dbReference type="AlphaFoldDB" id="K5X912"/>
<evidence type="ECO:0000313" key="1">
    <source>
        <dbReference type="EMBL" id="EKM84426.1"/>
    </source>
</evidence>
<evidence type="ECO:0000313" key="2">
    <source>
        <dbReference type="Proteomes" id="UP000008493"/>
    </source>
</evidence>
<gene>
    <name evidence="1" type="ORF">AGABI1DRAFT_82085</name>
</gene>